<accession>A0ABM7Y5S2</accession>
<organism evidence="2 3">
    <name type="scientific">Roseomonas fluvialis</name>
    <dbReference type="NCBI Taxonomy" id="1750527"/>
    <lineage>
        <taxon>Bacteria</taxon>
        <taxon>Pseudomonadati</taxon>
        <taxon>Pseudomonadota</taxon>
        <taxon>Alphaproteobacteria</taxon>
        <taxon>Acetobacterales</taxon>
        <taxon>Roseomonadaceae</taxon>
        <taxon>Roseomonas</taxon>
    </lineage>
</organism>
<sequence>MMVALDVMPWALPAILTILVGVGVLLRRHHHPGPARVVLGVALVLLVAWIGLSLLLAVGAIA</sequence>
<keyword evidence="1" id="KW-1133">Transmembrane helix</keyword>
<proteinExistence type="predicted"/>
<keyword evidence="1" id="KW-0812">Transmembrane</keyword>
<dbReference type="EMBL" id="AP025637">
    <property type="protein sequence ID" value="BDG73310.1"/>
    <property type="molecule type" value="Genomic_DNA"/>
</dbReference>
<evidence type="ECO:0000313" key="2">
    <source>
        <dbReference type="EMBL" id="BDG73310.1"/>
    </source>
</evidence>
<feature type="transmembrane region" description="Helical" evidence="1">
    <location>
        <begin position="38"/>
        <end position="61"/>
    </location>
</feature>
<dbReference type="RefSeq" id="WP_244407538.1">
    <property type="nucleotide sequence ID" value="NZ_AP025637.1"/>
</dbReference>
<keyword evidence="3" id="KW-1185">Reference proteome</keyword>
<feature type="transmembrane region" description="Helical" evidence="1">
    <location>
        <begin position="7"/>
        <end position="26"/>
    </location>
</feature>
<name>A0ABM7Y5S2_9PROT</name>
<reference evidence="2 3" key="1">
    <citation type="journal article" date="2016" name="Microbes Environ.">
        <title>Phylogenetically diverse aerobic anoxygenic phototrophic bacteria isolated from epilithic biofilms in Tama river, Japan.</title>
        <authorList>
            <person name="Hirose S."/>
            <person name="Matsuura K."/>
            <person name="Haruta S."/>
        </authorList>
    </citation>
    <scope>NUCLEOTIDE SEQUENCE [LARGE SCALE GENOMIC DNA]</scope>
    <source>
        <strain evidence="2 3">S08</strain>
    </source>
</reference>
<protein>
    <submittedName>
        <fullName evidence="2">Uncharacterized protein</fullName>
    </submittedName>
</protein>
<dbReference type="Proteomes" id="UP000831327">
    <property type="component" value="Chromosome"/>
</dbReference>
<keyword evidence="1" id="KW-0472">Membrane</keyword>
<gene>
    <name evidence="2" type="ORF">Rmf_32390</name>
</gene>
<evidence type="ECO:0000313" key="3">
    <source>
        <dbReference type="Proteomes" id="UP000831327"/>
    </source>
</evidence>
<evidence type="ECO:0000256" key="1">
    <source>
        <dbReference type="SAM" id="Phobius"/>
    </source>
</evidence>